<evidence type="ECO:0008006" key="9">
    <source>
        <dbReference type="Google" id="ProtNLM"/>
    </source>
</evidence>
<dbReference type="Pfam" id="PF14226">
    <property type="entry name" value="DIOX_N"/>
    <property type="match status" value="1"/>
</dbReference>
<name>A0A7S0TA44_9RHOD</name>
<dbReference type="Pfam" id="PF03171">
    <property type="entry name" value="2OG-FeII_Oxy"/>
    <property type="match status" value="1"/>
</dbReference>
<evidence type="ECO:0000259" key="6">
    <source>
        <dbReference type="Pfam" id="PF03171"/>
    </source>
</evidence>
<evidence type="ECO:0000256" key="3">
    <source>
        <dbReference type="ARBA" id="ARBA00023002"/>
    </source>
</evidence>
<proteinExistence type="inferred from homology"/>
<organism evidence="8">
    <name type="scientific">Erythrolobus madagascarensis</name>
    <dbReference type="NCBI Taxonomy" id="708628"/>
    <lineage>
        <taxon>Eukaryota</taxon>
        <taxon>Rhodophyta</taxon>
        <taxon>Bangiophyceae</taxon>
        <taxon>Porphyridiales</taxon>
        <taxon>Porphyridiaceae</taxon>
        <taxon>Erythrolobus</taxon>
    </lineage>
</organism>
<sequence>MVQDGVSGVIPVVDVSEHVFERISGDDVTHHVSDRVVETCAREIARAFEEYGAVVVRDERVSEQENDAFVRLLQRYFVQPREIKMQDVRREISYQRGTTPDHVERARDHADTAKRLGQQHQPTQARSRADPKWRVMWSLADASSATTASSTTQNVVPLAFEKDWVETMNGWGKKLLTTLNNVCSLLAIGLGLEPDVFEKLLRGGEHLLAPTGSDLGAPDVVEGTVLAAFHYDMNFMTIHGRSSHGGLFVWTRGGERVAAHVPRGCVLLQAGAQIEMLTAGRVLRGFHEVVVTPTALHQTHRATNEASRWRVSSTVFAHVRSDVLLTPLIDEDTTTAHSQRACSSSKLHQPSSSSCSSSSQWRRTPQLARDQIRDELQAIALANHD</sequence>
<evidence type="ECO:0000259" key="7">
    <source>
        <dbReference type="Pfam" id="PF14226"/>
    </source>
</evidence>
<dbReference type="GO" id="GO:0046872">
    <property type="term" value="F:metal ion binding"/>
    <property type="evidence" value="ECO:0007669"/>
    <property type="project" value="UniProtKB-KW"/>
</dbReference>
<feature type="domain" description="Non-haem dioxygenase N-terminal" evidence="7">
    <location>
        <begin position="34"/>
        <end position="124"/>
    </location>
</feature>
<evidence type="ECO:0000313" key="8">
    <source>
        <dbReference type="EMBL" id="CAD8726628.1"/>
    </source>
</evidence>
<dbReference type="InterPro" id="IPR027443">
    <property type="entry name" value="IPNS-like_sf"/>
</dbReference>
<reference evidence="8" key="1">
    <citation type="submission" date="2021-01" db="EMBL/GenBank/DDBJ databases">
        <authorList>
            <person name="Corre E."/>
            <person name="Pelletier E."/>
            <person name="Niang G."/>
            <person name="Scheremetjew M."/>
            <person name="Finn R."/>
            <person name="Kale V."/>
            <person name="Holt S."/>
            <person name="Cochrane G."/>
            <person name="Meng A."/>
            <person name="Brown T."/>
            <person name="Cohen L."/>
        </authorList>
    </citation>
    <scope>NUCLEOTIDE SEQUENCE</scope>
    <source>
        <strain evidence="8">CCMP3276</strain>
    </source>
</reference>
<gene>
    <name evidence="8" type="ORF">EMAD1354_LOCUS2709</name>
</gene>
<dbReference type="GO" id="GO:0016491">
    <property type="term" value="F:oxidoreductase activity"/>
    <property type="evidence" value="ECO:0007669"/>
    <property type="project" value="UniProtKB-KW"/>
</dbReference>
<feature type="compositionally biased region" description="Low complexity" evidence="5">
    <location>
        <begin position="343"/>
        <end position="359"/>
    </location>
</feature>
<dbReference type="EMBL" id="HBFE01004150">
    <property type="protein sequence ID" value="CAD8726628.1"/>
    <property type="molecule type" value="Transcribed_RNA"/>
</dbReference>
<evidence type="ECO:0000256" key="1">
    <source>
        <dbReference type="ARBA" id="ARBA00008056"/>
    </source>
</evidence>
<dbReference type="InterPro" id="IPR044861">
    <property type="entry name" value="IPNS-like_FE2OG_OXY"/>
</dbReference>
<feature type="domain" description="Isopenicillin N synthase-like Fe(2+) 2OG dioxygenase" evidence="6">
    <location>
        <begin position="228"/>
        <end position="318"/>
    </location>
</feature>
<accession>A0A7S0TA44</accession>
<evidence type="ECO:0000256" key="5">
    <source>
        <dbReference type="SAM" id="MobiDB-lite"/>
    </source>
</evidence>
<evidence type="ECO:0000256" key="4">
    <source>
        <dbReference type="ARBA" id="ARBA00023004"/>
    </source>
</evidence>
<evidence type="ECO:0000256" key="2">
    <source>
        <dbReference type="ARBA" id="ARBA00022723"/>
    </source>
</evidence>
<dbReference type="Gene3D" id="2.60.120.330">
    <property type="entry name" value="B-lactam Antibiotic, Isopenicillin N Synthase, Chain"/>
    <property type="match status" value="1"/>
</dbReference>
<feature type="region of interest" description="Disordered" evidence="5">
    <location>
        <begin position="341"/>
        <end position="367"/>
    </location>
</feature>
<dbReference type="AlphaFoldDB" id="A0A7S0TA44"/>
<dbReference type="PANTHER" id="PTHR10209">
    <property type="entry name" value="OXIDOREDUCTASE, 2OG-FE II OXYGENASE FAMILY PROTEIN"/>
    <property type="match status" value="1"/>
</dbReference>
<protein>
    <recommendedName>
        <fullName evidence="9">Isopenicillin N synthase-like Fe(2+) 2OG dioxygenase domain-containing protein</fullName>
    </recommendedName>
</protein>
<keyword evidence="3" id="KW-0560">Oxidoreductase</keyword>
<dbReference type="InterPro" id="IPR026992">
    <property type="entry name" value="DIOX_N"/>
</dbReference>
<dbReference type="PANTHER" id="PTHR10209:SF874">
    <property type="entry name" value="2-OXOGLUTARATE (2OG) AND FE(II)-DEPENDENT OXYGENASE SUPERFAMILY PROTEIN"/>
    <property type="match status" value="1"/>
</dbReference>
<comment type="similarity">
    <text evidence="1">Belongs to the iron/ascorbate-dependent oxidoreductase family.</text>
</comment>
<dbReference type="SUPFAM" id="SSF51197">
    <property type="entry name" value="Clavaminate synthase-like"/>
    <property type="match status" value="1"/>
</dbReference>
<keyword evidence="2" id="KW-0479">Metal-binding</keyword>
<keyword evidence="4" id="KW-0408">Iron</keyword>